<dbReference type="PRINTS" id="PR00723">
    <property type="entry name" value="SUBTILISIN"/>
</dbReference>
<dbReference type="InterPro" id="IPR023827">
    <property type="entry name" value="Peptidase_S8_Asp-AS"/>
</dbReference>
<evidence type="ECO:0000256" key="6">
    <source>
        <dbReference type="PIRSR" id="PIRSR615500-1"/>
    </source>
</evidence>
<dbReference type="Pfam" id="PF00082">
    <property type="entry name" value="Peptidase_S8"/>
    <property type="match status" value="1"/>
</dbReference>
<dbReference type="PANTHER" id="PTHR43806">
    <property type="entry name" value="PEPTIDASE S8"/>
    <property type="match status" value="1"/>
</dbReference>
<comment type="similarity">
    <text evidence="1 7 8">Belongs to the peptidase S8 family.</text>
</comment>
<keyword evidence="4 7" id="KW-0378">Hydrolase</keyword>
<dbReference type="InterPro" id="IPR022398">
    <property type="entry name" value="Peptidase_S8_His-AS"/>
</dbReference>
<dbReference type="InterPro" id="IPR037045">
    <property type="entry name" value="S8pro/Inhibitor_I9_sf"/>
</dbReference>
<evidence type="ECO:0000313" key="10">
    <source>
        <dbReference type="EMBL" id="PRR69712.1"/>
    </source>
</evidence>
<dbReference type="OrthoDB" id="9798386at2"/>
<dbReference type="EC" id="3.4.21.62" evidence="10"/>
<evidence type="ECO:0000256" key="2">
    <source>
        <dbReference type="ARBA" id="ARBA00022670"/>
    </source>
</evidence>
<dbReference type="EMBL" id="PVXM01000052">
    <property type="protein sequence ID" value="PRR69712.1"/>
    <property type="molecule type" value="Genomic_DNA"/>
</dbReference>
<evidence type="ECO:0000256" key="8">
    <source>
        <dbReference type="RuleBase" id="RU003355"/>
    </source>
</evidence>
<dbReference type="InterPro" id="IPR015500">
    <property type="entry name" value="Peptidase_S8_subtilisin-rel"/>
</dbReference>
<dbReference type="Gene3D" id="3.30.70.80">
    <property type="entry name" value="Peptidase S8 propeptide/proteinase inhibitor I9"/>
    <property type="match status" value="1"/>
</dbReference>
<dbReference type="InterPro" id="IPR023828">
    <property type="entry name" value="Peptidase_S8_Ser-AS"/>
</dbReference>
<protein>
    <submittedName>
        <fullName evidence="10">Subtilisin E</fullName>
        <ecNumber evidence="10">3.4.21.62</ecNumber>
    </submittedName>
</protein>
<feature type="active site" description="Charge relay system" evidence="6 7">
    <location>
        <position position="326"/>
    </location>
</feature>
<keyword evidence="5 7" id="KW-0720">Serine protease</keyword>
<dbReference type="Gene3D" id="3.40.50.200">
    <property type="entry name" value="Peptidase S8/S53 domain"/>
    <property type="match status" value="1"/>
</dbReference>
<evidence type="ECO:0000256" key="5">
    <source>
        <dbReference type="ARBA" id="ARBA00022825"/>
    </source>
</evidence>
<feature type="active site" description="Charge relay system" evidence="6 7">
    <location>
        <position position="139"/>
    </location>
</feature>
<reference evidence="10 11" key="1">
    <citation type="submission" date="2018-03" db="EMBL/GenBank/DDBJ databases">
        <title>Genome sequence of Moorella humiferrea DSM 23265.</title>
        <authorList>
            <person name="Poehlein A."/>
            <person name="Daniel R."/>
        </authorList>
    </citation>
    <scope>NUCLEOTIDE SEQUENCE [LARGE SCALE GENOMIC DNA]</scope>
    <source>
        <strain evidence="10 11">DSM 23265</strain>
    </source>
</reference>
<dbReference type="AlphaFoldDB" id="A0A2T0ALS8"/>
<accession>A0A2T0ALS8</accession>
<dbReference type="SUPFAM" id="SSF54897">
    <property type="entry name" value="Protease propeptides/inhibitors"/>
    <property type="match status" value="1"/>
</dbReference>
<dbReference type="InterPro" id="IPR036852">
    <property type="entry name" value="Peptidase_S8/S53_dom_sf"/>
</dbReference>
<dbReference type="InterPro" id="IPR000209">
    <property type="entry name" value="Peptidase_S8/S53_dom"/>
</dbReference>
<dbReference type="PROSITE" id="PS51892">
    <property type="entry name" value="SUBTILASE"/>
    <property type="match status" value="1"/>
</dbReference>
<dbReference type="SUPFAM" id="SSF52743">
    <property type="entry name" value="Subtilisin-like"/>
    <property type="match status" value="1"/>
</dbReference>
<feature type="domain" description="Peptidase S8/S53" evidence="9">
    <location>
        <begin position="130"/>
        <end position="373"/>
    </location>
</feature>
<dbReference type="GO" id="GO:0004252">
    <property type="term" value="F:serine-type endopeptidase activity"/>
    <property type="evidence" value="ECO:0007669"/>
    <property type="project" value="UniProtKB-UniRule"/>
</dbReference>
<dbReference type="PANTHER" id="PTHR43806:SF11">
    <property type="entry name" value="CEREVISIN-RELATED"/>
    <property type="match status" value="1"/>
</dbReference>
<keyword evidence="3" id="KW-0479">Metal-binding</keyword>
<organism evidence="10 11">
    <name type="scientific">Neomoorella humiferrea</name>
    <dbReference type="NCBI Taxonomy" id="676965"/>
    <lineage>
        <taxon>Bacteria</taxon>
        <taxon>Bacillati</taxon>
        <taxon>Bacillota</taxon>
        <taxon>Clostridia</taxon>
        <taxon>Neomoorellales</taxon>
        <taxon>Neomoorellaceae</taxon>
        <taxon>Neomoorella</taxon>
    </lineage>
</organism>
<evidence type="ECO:0000313" key="11">
    <source>
        <dbReference type="Proteomes" id="UP000238415"/>
    </source>
</evidence>
<dbReference type="CDD" id="cd07477">
    <property type="entry name" value="Peptidases_S8_Subtilisin_subset"/>
    <property type="match status" value="1"/>
</dbReference>
<evidence type="ECO:0000256" key="7">
    <source>
        <dbReference type="PROSITE-ProRule" id="PRU01240"/>
    </source>
</evidence>
<evidence type="ECO:0000256" key="1">
    <source>
        <dbReference type="ARBA" id="ARBA00011073"/>
    </source>
</evidence>
<comment type="caution">
    <text evidence="10">The sequence shown here is derived from an EMBL/GenBank/DDBJ whole genome shotgun (WGS) entry which is preliminary data.</text>
</comment>
<dbReference type="Proteomes" id="UP000238415">
    <property type="component" value="Unassembled WGS sequence"/>
</dbReference>
<evidence type="ECO:0000256" key="3">
    <source>
        <dbReference type="ARBA" id="ARBA00022723"/>
    </source>
</evidence>
<dbReference type="PROSITE" id="PS00138">
    <property type="entry name" value="SUBTILASE_SER"/>
    <property type="match status" value="1"/>
</dbReference>
<evidence type="ECO:0000256" key="4">
    <source>
        <dbReference type="ARBA" id="ARBA00022801"/>
    </source>
</evidence>
<sequence>MWPVLLAYYAGVVAMAGVSLSRLGSDNYGSRKIIMFRKHRPLSSCHETVLKKGGRVVRELPLVHALAVRIPERGQSLAELGLHPDVLLIEDDFQVQTVAMPAARLRQGEQVVPWGVERIGAPQVWEETAGEKVKVAVLDTGIDASHPDLKANIRGTKNIKFPGWQAGDGNGHGTHVAGTIAALNNNFGVVGVAPRAEIYAVKIFNRQGNGYISDIIAGLDWALQNKMQVVNMSFGTTRPSQALEEAVRRCVQAGMVLVAAAGNEGKENSVMYPARYPGVIAVSAIDRKNNLASFSSRGPEVTVAAPGVDILSTYPGGKYRTMSGTSMACPHVAGVAALVLSRDGHISGRQVVKTIISTATRLPGLTPEEQGSGLVNASFLAGGNRFNDEAREGPAVTSLSVIPSMTS</sequence>
<dbReference type="PROSITE" id="PS00136">
    <property type="entry name" value="SUBTILASE_ASP"/>
    <property type="match status" value="1"/>
</dbReference>
<dbReference type="GO" id="GO:0046872">
    <property type="term" value="F:metal ion binding"/>
    <property type="evidence" value="ECO:0007669"/>
    <property type="project" value="UniProtKB-KW"/>
</dbReference>
<name>A0A2T0ALS8_9FIRM</name>
<dbReference type="InterPro" id="IPR050131">
    <property type="entry name" value="Peptidase_S8_subtilisin-like"/>
</dbReference>
<keyword evidence="11" id="KW-1185">Reference proteome</keyword>
<gene>
    <name evidence="10" type="primary">aprE</name>
    <name evidence="10" type="ORF">MOHU_22520</name>
</gene>
<proteinExistence type="inferred from homology"/>
<dbReference type="RefSeq" id="WP_106006173.1">
    <property type="nucleotide sequence ID" value="NZ_CP136418.1"/>
</dbReference>
<dbReference type="GO" id="GO:0006508">
    <property type="term" value="P:proteolysis"/>
    <property type="evidence" value="ECO:0007669"/>
    <property type="project" value="UniProtKB-KW"/>
</dbReference>
<keyword evidence="2 7" id="KW-0645">Protease</keyword>
<feature type="active site" description="Charge relay system" evidence="6 7">
    <location>
        <position position="172"/>
    </location>
</feature>
<dbReference type="InterPro" id="IPR034202">
    <property type="entry name" value="Subtilisin_Carlsberg-like"/>
</dbReference>
<evidence type="ECO:0000259" key="9">
    <source>
        <dbReference type="Pfam" id="PF00082"/>
    </source>
</evidence>
<dbReference type="PROSITE" id="PS00137">
    <property type="entry name" value="SUBTILASE_HIS"/>
    <property type="match status" value="1"/>
</dbReference>